<dbReference type="PROSITE" id="PS01186">
    <property type="entry name" value="EGF_2"/>
    <property type="match status" value="1"/>
</dbReference>
<dbReference type="PROSITE" id="PS00022">
    <property type="entry name" value="EGF_1"/>
    <property type="match status" value="1"/>
</dbReference>
<gene>
    <name evidence="4" type="ORF">T05_1022</name>
</gene>
<keyword evidence="1" id="KW-0732">Signal</keyword>
<organism evidence="4 5">
    <name type="scientific">Trichinella murrelli</name>
    <dbReference type="NCBI Taxonomy" id="144512"/>
    <lineage>
        <taxon>Eukaryota</taxon>
        <taxon>Metazoa</taxon>
        <taxon>Ecdysozoa</taxon>
        <taxon>Nematoda</taxon>
        <taxon>Enoplea</taxon>
        <taxon>Dorylaimia</taxon>
        <taxon>Trichinellida</taxon>
        <taxon>Trichinellidae</taxon>
        <taxon>Trichinella</taxon>
    </lineage>
</organism>
<comment type="caution">
    <text evidence="4">The sequence shown here is derived from an EMBL/GenBank/DDBJ whole genome shotgun (WGS) entry which is preliminary data.</text>
</comment>
<evidence type="ECO:0000259" key="2">
    <source>
        <dbReference type="PROSITE" id="PS00022"/>
    </source>
</evidence>
<feature type="domain" description="EGF-like" evidence="2 3">
    <location>
        <begin position="258"/>
        <end position="269"/>
    </location>
</feature>
<sequence>MKLLKALLIFIFSTSSVAQNCLFNNDYVQVGNQLVFPSKHLEREGCFAWVQVSKRDDDYRRDFFEPHTCRTALPEAADISNPPNTFYNVKDVIIPRETLNRLLPQNMPAHYVTGLYYINSVKTVDIHYRGRKSVTHVSMKNISNCQGMFSIISRKKICFPLAFYARSRAFYYELIADDGTEEPYVLMGTISPYYLETLFFIPCLFQNASVKCLEWDYANRRCKTCVPPFEGYLCEKRKGEGICKSSCLYGACSDEDKCECILGYTGAACETLTLIFV</sequence>
<dbReference type="InterPro" id="IPR000742">
    <property type="entry name" value="EGF"/>
</dbReference>
<proteinExistence type="predicted"/>
<evidence type="ECO:0000313" key="4">
    <source>
        <dbReference type="EMBL" id="KRX37896.1"/>
    </source>
</evidence>
<evidence type="ECO:0000256" key="1">
    <source>
        <dbReference type="SAM" id="SignalP"/>
    </source>
</evidence>
<keyword evidence="5" id="KW-1185">Reference proteome</keyword>
<dbReference type="EMBL" id="JYDJ01000290">
    <property type="protein sequence ID" value="KRX37896.1"/>
    <property type="molecule type" value="Genomic_DNA"/>
</dbReference>
<dbReference type="AlphaFoldDB" id="A0A0V0TFU1"/>
<dbReference type="Proteomes" id="UP000055048">
    <property type="component" value="Unassembled WGS sequence"/>
</dbReference>
<evidence type="ECO:0000313" key="5">
    <source>
        <dbReference type="Proteomes" id="UP000055048"/>
    </source>
</evidence>
<dbReference type="Gene3D" id="2.10.25.10">
    <property type="entry name" value="Laminin"/>
    <property type="match status" value="1"/>
</dbReference>
<feature type="signal peptide" evidence="1">
    <location>
        <begin position="1"/>
        <end position="18"/>
    </location>
</feature>
<accession>A0A0V0TFU1</accession>
<feature type="chain" id="PRO_5006869091" description="EGF-like domain-containing protein" evidence="1">
    <location>
        <begin position="19"/>
        <end position="277"/>
    </location>
</feature>
<evidence type="ECO:0000259" key="3">
    <source>
        <dbReference type="PROSITE" id="PS01186"/>
    </source>
</evidence>
<protein>
    <recommendedName>
        <fullName evidence="2 3">EGF-like domain-containing protein</fullName>
    </recommendedName>
</protein>
<name>A0A0V0TFU1_9BILA</name>
<reference evidence="4 5" key="1">
    <citation type="submission" date="2015-01" db="EMBL/GenBank/DDBJ databases">
        <title>Evolution of Trichinella species and genotypes.</title>
        <authorList>
            <person name="Korhonen P.K."/>
            <person name="Edoardo P."/>
            <person name="Giuseppe L.R."/>
            <person name="Gasser R.B."/>
        </authorList>
    </citation>
    <scope>NUCLEOTIDE SEQUENCE [LARGE SCALE GENOMIC DNA]</scope>
    <source>
        <strain evidence="4">ISS417</strain>
    </source>
</reference>